<keyword evidence="4" id="KW-0472">Membrane</keyword>
<dbReference type="InterPro" id="IPR032834">
    <property type="entry name" value="NatK-like_C"/>
</dbReference>
<proteinExistence type="predicted"/>
<evidence type="ECO:0000259" key="5">
    <source>
        <dbReference type="Pfam" id="PF14501"/>
    </source>
</evidence>
<evidence type="ECO:0000256" key="3">
    <source>
        <dbReference type="ARBA" id="ARBA00022777"/>
    </source>
</evidence>
<dbReference type="SUPFAM" id="SSF55874">
    <property type="entry name" value="ATPase domain of HSP90 chaperone/DNA topoisomerase II/histidine kinase"/>
    <property type="match status" value="1"/>
</dbReference>
<organism evidence="7 8">
    <name type="scientific">Sporolactobacillus laevolacticus DSM 442</name>
    <dbReference type="NCBI Taxonomy" id="1395513"/>
    <lineage>
        <taxon>Bacteria</taxon>
        <taxon>Bacillati</taxon>
        <taxon>Bacillota</taxon>
        <taxon>Bacilli</taxon>
        <taxon>Bacillales</taxon>
        <taxon>Sporolactobacillaceae</taxon>
        <taxon>Sporolactobacillus</taxon>
    </lineage>
</organism>
<accession>V6J9R0</accession>
<reference evidence="7 8" key="1">
    <citation type="journal article" date="2013" name="Genome Announc.">
        <title>Genome Sequence of Sporolactobacillus laevolacticus DSM442, an Efficient Polymer-Grade D-Lactate Producer from Agricultural Waste Cottonseed as a Nitrogen Source.</title>
        <authorList>
            <person name="Wang H."/>
            <person name="Wang L."/>
            <person name="Ju J."/>
            <person name="Yu B."/>
            <person name="Ma Y."/>
        </authorList>
    </citation>
    <scope>NUCLEOTIDE SEQUENCE [LARGE SCALE GENOMIC DNA]</scope>
    <source>
        <strain evidence="7 8">DSM 442</strain>
    </source>
</reference>
<keyword evidence="4" id="KW-1133">Transmembrane helix</keyword>
<evidence type="ECO:0000256" key="1">
    <source>
        <dbReference type="ARBA" id="ARBA00022553"/>
    </source>
</evidence>
<dbReference type="Proteomes" id="UP000018296">
    <property type="component" value="Unassembled WGS sequence"/>
</dbReference>
<keyword evidence="1" id="KW-0597">Phosphoprotein</keyword>
<dbReference type="PANTHER" id="PTHR40448:SF1">
    <property type="entry name" value="TWO-COMPONENT SENSOR HISTIDINE KINASE"/>
    <property type="match status" value="1"/>
</dbReference>
<dbReference type="PATRIC" id="fig|1395513.3.peg.387"/>
<comment type="caution">
    <text evidence="7">The sequence shown here is derived from an EMBL/GenBank/DDBJ whole genome shotgun (WGS) entry which is preliminary data.</text>
</comment>
<feature type="domain" description="SpoOB alpha-helical" evidence="6">
    <location>
        <begin position="49"/>
        <end position="104"/>
    </location>
</feature>
<dbReference type="Pfam" id="PF14689">
    <property type="entry name" value="SPOB_a"/>
    <property type="match status" value="1"/>
</dbReference>
<feature type="transmembrane region" description="Helical" evidence="4">
    <location>
        <begin position="6"/>
        <end position="26"/>
    </location>
</feature>
<name>V6J9R0_9BACL</name>
<keyword evidence="3 7" id="KW-0418">Kinase</keyword>
<protein>
    <submittedName>
        <fullName evidence="7">Histidine kinase</fullName>
    </submittedName>
</protein>
<keyword evidence="4" id="KW-0812">Transmembrane</keyword>
<evidence type="ECO:0000256" key="2">
    <source>
        <dbReference type="ARBA" id="ARBA00022679"/>
    </source>
</evidence>
<dbReference type="RefSeq" id="WP_023508692.1">
    <property type="nucleotide sequence ID" value="NZ_AWTC01000001.1"/>
</dbReference>
<dbReference type="CDD" id="cd16935">
    <property type="entry name" value="HATPase_AgrC-ComD-like"/>
    <property type="match status" value="1"/>
</dbReference>
<keyword evidence="8" id="KW-1185">Reference proteome</keyword>
<evidence type="ECO:0000313" key="8">
    <source>
        <dbReference type="Proteomes" id="UP000018296"/>
    </source>
</evidence>
<dbReference type="Gene3D" id="1.10.287.130">
    <property type="match status" value="1"/>
</dbReference>
<feature type="domain" description="Sensor histidine kinase NatK-like C-terminal" evidence="5">
    <location>
        <begin position="143"/>
        <end position="244"/>
    </location>
</feature>
<dbReference type="InterPro" id="IPR039506">
    <property type="entry name" value="SPOB_a"/>
</dbReference>
<dbReference type="eggNOG" id="COG3290">
    <property type="taxonomic scope" value="Bacteria"/>
</dbReference>
<keyword evidence="2" id="KW-0808">Transferase</keyword>
<dbReference type="GO" id="GO:0000155">
    <property type="term" value="F:phosphorelay sensor kinase activity"/>
    <property type="evidence" value="ECO:0007669"/>
    <property type="project" value="InterPro"/>
</dbReference>
<dbReference type="InterPro" id="IPR036890">
    <property type="entry name" value="HATPase_C_sf"/>
</dbReference>
<dbReference type="AlphaFoldDB" id="V6J9R0"/>
<evidence type="ECO:0000256" key="4">
    <source>
        <dbReference type="SAM" id="Phobius"/>
    </source>
</evidence>
<dbReference type="STRING" id="1395513.P343_01895"/>
<evidence type="ECO:0000313" key="7">
    <source>
        <dbReference type="EMBL" id="EST13524.1"/>
    </source>
</evidence>
<dbReference type="Gene3D" id="3.30.565.10">
    <property type="entry name" value="Histidine kinase-like ATPase, C-terminal domain"/>
    <property type="match status" value="1"/>
</dbReference>
<dbReference type="SUPFAM" id="SSF55890">
    <property type="entry name" value="Sporulation response regulatory protein Spo0B"/>
    <property type="match status" value="1"/>
</dbReference>
<dbReference type="PANTHER" id="PTHR40448">
    <property type="entry name" value="TWO-COMPONENT SENSOR HISTIDINE KINASE"/>
    <property type="match status" value="1"/>
</dbReference>
<sequence>MTLLTFVLTIIPIVLILVLLVAILVHRITLHSVEKRLDNYQKDLLSKHYDEVQNIYQKMRGWRHDYHNHIQTMKAHLVLNQMDELQNYLDMLDNDLETVDTVMKTGNVKLDAILNSKLSLIANENIKVNAKAQVPSVLSVSEVDLCIIIGNMLDNALESCRALHGKELPFIRIYIGVFKKQLYLSITNSAPDKLKRMGTGRYLTTKGNGHGFGLKRIDGLVKKYDGYINRQNEPGVFATEIMLPL</sequence>
<gene>
    <name evidence="7" type="ORF">P343_01895</name>
</gene>
<dbReference type="GO" id="GO:0042802">
    <property type="term" value="F:identical protein binding"/>
    <property type="evidence" value="ECO:0007669"/>
    <property type="project" value="TreeGrafter"/>
</dbReference>
<dbReference type="Pfam" id="PF14501">
    <property type="entry name" value="HATPase_c_5"/>
    <property type="match status" value="1"/>
</dbReference>
<dbReference type="InterPro" id="IPR016120">
    <property type="entry name" value="Sig_transdc_His_kin_SpoOB"/>
</dbReference>
<evidence type="ECO:0000259" key="6">
    <source>
        <dbReference type="Pfam" id="PF14689"/>
    </source>
</evidence>
<dbReference type="EMBL" id="AWTC01000001">
    <property type="protein sequence ID" value="EST13524.1"/>
    <property type="molecule type" value="Genomic_DNA"/>
</dbReference>